<dbReference type="Proteomes" id="UP000887159">
    <property type="component" value="Unassembled WGS sequence"/>
</dbReference>
<proteinExistence type="predicted"/>
<protein>
    <submittedName>
        <fullName evidence="1">Uncharacterized protein</fullName>
    </submittedName>
</protein>
<evidence type="ECO:0000313" key="1">
    <source>
        <dbReference type="EMBL" id="GFX95047.1"/>
    </source>
</evidence>
<keyword evidence="2" id="KW-1185">Reference proteome</keyword>
<accession>A0A8X6RLV1</accession>
<sequence>MATHILSRKGQSQTNSVLAQDYGNKVLGPVGFFAGALYSTRKNDQLSCLLRNSSEPPISITKQTVRLAAKMCFAPPR</sequence>
<comment type="caution">
    <text evidence="1">The sequence shown here is derived from an EMBL/GenBank/DDBJ whole genome shotgun (WGS) entry which is preliminary data.</text>
</comment>
<evidence type="ECO:0000313" key="2">
    <source>
        <dbReference type="Proteomes" id="UP000887159"/>
    </source>
</evidence>
<organism evidence="1 2">
    <name type="scientific">Trichonephila clavipes</name>
    <name type="common">Golden silk orbweaver</name>
    <name type="synonym">Nephila clavipes</name>
    <dbReference type="NCBI Taxonomy" id="2585209"/>
    <lineage>
        <taxon>Eukaryota</taxon>
        <taxon>Metazoa</taxon>
        <taxon>Ecdysozoa</taxon>
        <taxon>Arthropoda</taxon>
        <taxon>Chelicerata</taxon>
        <taxon>Arachnida</taxon>
        <taxon>Araneae</taxon>
        <taxon>Araneomorphae</taxon>
        <taxon>Entelegynae</taxon>
        <taxon>Araneoidea</taxon>
        <taxon>Nephilidae</taxon>
        <taxon>Trichonephila</taxon>
    </lineage>
</organism>
<reference evidence="1" key="1">
    <citation type="submission" date="2020-08" db="EMBL/GenBank/DDBJ databases">
        <title>Multicomponent nature underlies the extraordinary mechanical properties of spider dragline silk.</title>
        <authorList>
            <person name="Kono N."/>
            <person name="Nakamura H."/>
            <person name="Mori M."/>
            <person name="Yoshida Y."/>
            <person name="Ohtoshi R."/>
            <person name="Malay A.D."/>
            <person name="Moran D.A.P."/>
            <person name="Tomita M."/>
            <person name="Numata K."/>
            <person name="Arakawa K."/>
        </authorList>
    </citation>
    <scope>NUCLEOTIDE SEQUENCE</scope>
</reference>
<dbReference type="AlphaFoldDB" id="A0A8X6RLV1"/>
<name>A0A8X6RLV1_TRICX</name>
<dbReference type="EMBL" id="BMAU01021182">
    <property type="protein sequence ID" value="GFX95047.1"/>
    <property type="molecule type" value="Genomic_DNA"/>
</dbReference>
<gene>
    <name evidence="1" type="ORF">TNCV_3046791</name>
</gene>